<comment type="caution">
    <text evidence="1">The sequence shown here is derived from an EMBL/GenBank/DDBJ whole genome shotgun (WGS) entry which is preliminary data.</text>
</comment>
<name>B9D3F5_CAMRE</name>
<protein>
    <submittedName>
        <fullName evidence="1">Uncharacterized protein</fullName>
    </submittedName>
</protein>
<keyword evidence="2" id="KW-1185">Reference proteome</keyword>
<dbReference type="Proteomes" id="UP000003082">
    <property type="component" value="Unassembled WGS sequence"/>
</dbReference>
<dbReference type="EMBL" id="ACFU01000020">
    <property type="protein sequence ID" value="EEF13425.1"/>
    <property type="molecule type" value="Genomic_DNA"/>
</dbReference>
<gene>
    <name evidence="1" type="ORF">CAMRE0001_0008</name>
</gene>
<proteinExistence type="predicted"/>
<reference evidence="1 2" key="1">
    <citation type="submission" date="2008-08" db="EMBL/GenBank/DDBJ databases">
        <authorList>
            <person name="Madupu R."/>
            <person name="Durkin A.S."/>
            <person name="Torralba M."/>
            <person name="Methe B."/>
            <person name="Sutton G.G."/>
            <person name="Strausberg R.L."/>
            <person name="Nelson K.E."/>
        </authorList>
    </citation>
    <scope>NUCLEOTIDE SEQUENCE [LARGE SCALE GENOMIC DNA]</scope>
    <source>
        <strain evidence="1 2">RM3267</strain>
    </source>
</reference>
<sequence length="60" mass="6920">MNTVNEQTLNLTNSGSNKFARDYDKDPLVITDYSNFIDFTLCGASFFLRHVAFFICDKLF</sequence>
<evidence type="ECO:0000313" key="2">
    <source>
        <dbReference type="Proteomes" id="UP000003082"/>
    </source>
</evidence>
<dbReference type="RefSeq" id="WP_004320259.1">
    <property type="nucleotide sequence ID" value="NZ_ACFU01000020.1"/>
</dbReference>
<dbReference type="AlphaFoldDB" id="B9D3F5"/>
<organism evidence="1 2">
    <name type="scientific">Campylobacter rectus RM3267</name>
    <dbReference type="NCBI Taxonomy" id="553218"/>
    <lineage>
        <taxon>Bacteria</taxon>
        <taxon>Pseudomonadati</taxon>
        <taxon>Campylobacterota</taxon>
        <taxon>Epsilonproteobacteria</taxon>
        <taxon>Campylobacterales</taxon>
        <taxon>Campylobacteraceae</taxon>
        <taxon>Campylobacter</taxon>
    </lineage>
</organism>
<dbReference type="OrthoDB" id="5363732at2"/>
<evidence type="ECO:0000313" key="1">
    <source>
        <dbReference type="EMBL" id="EEF13425.1"/>
    </source>
</evidence>
<accession>B9D3F5</accession>